<feature type="compositionally biased region" description="Low complexity" evidence="3">
    <location>
        <begin position="1633"/>
        <end position="1643"/>
    </location>
</feature>
<dbReference type="SMART" id="SM00388">
    <property type="entry name" value="HisKA"/>
    <property type="match status" value="1"/>
</dbReference>
<dbReference type="Pfam" id="PF00989">
    <property type="entry name" value="PAS"/>
    <property type="match status" value="1"/>
</dbReference>
<evidence type="ECO:0000313" key="8">
    <source>
        <dbReference type="Proteomes" id="UP001141327"/>
    </source>
</evidence>
<feature type="compositionally biased region" description="Polar residues" evidence="3">
    <location>
        <begin position="212"/>
        <end position="227"/>
    </location>
</feature>
<dbReference type="InterPro" id="IPR003661">
    <property type="entry name" value="HisK_dim/P_dom"/>
</dbReference>
<feature type="compositionally biased region" description="Low complexity" evidence="3">
    <location>
        <begin position="1788"/>
        <end position="1797"/>
    </location>
</feature>
<dbReference type="Gene3D" id="3.80.10.10">
    <property type="entry name" value="Ribonuclease Inhibitor"/>
    <property type="match status" value="1"/>
</dbReference>
<feature type="compositionally biased region" description="Low complexity" evidence="3">
    <location>
        <begin position="231"/>
        <end position="274"/>
    </location>
</feature>
<dbReference type="PRINTS" id="PR00344">
    <property type="entry name" value="BCTRLSENSOR"/>
</dbReference>
<dbReference type="NCBIfam" id="TIGR00229">
    <property type="entry name" value="sensory_box"/>
    <property type="match status" value="1"/>
</dbReference>
<dbReference type="InterPro" id="IPR036890">
    <property type="entry name" value="HATPase_C_sf"/>
</dbReference>
<comment type="caution">
    <text evidence="7">The sequence shown here is derived from an EMBL/GenBank/DDBJ whole genome shotgun (WGS) entry which is preliminary data.</text>
</comment>
<dbReference type="PROSITE" id="PS51450">
    <property type="entry name" value="LRR"/>
    <property type="match status" value="1"/>
</dbReference>
<dbReference type="PROSITE" id="PS50109">
    <property type="entry name" value="HIS_KIN"/>
    <property type="match status" value="1"/>
</dbReference>
<dbReference type="CDD" id="cd00130">
    <property type="entry name" value="PAS"/>
    <property type="match status" value="2"/>
</dbReference>
<sequence length="1978" mass="215076">MYCGYQPPSIKPMSIFQSGLGTLVLSRKNITTLAGLSEKNLADLKILYLQDNQLTNLEGLGVLSQLQELHLEHNKIASLLFVQQQPHLKAVYLEGNPIAEHPHYRLMCLVAFGPRLTSVDGKPLTMLERNEAAIFAPMIQSSLYEGYSLRSFEAPPLNPGQGYFIPFLTPLHPTPSTPGPARLSLSPRASSPTPARAPASPSGTLPHYASPQCRSPQRRGQSPTRQPYPSPTLTVTATRTPSPTRRRPATAATATPTPVFMAPGRFPSPTRFRPSSPPRAQPPQVVSPQGGLQPRPISPHVKYTVIGERPATADEKENVKRVPRRVSAPTPAQVLRTAAPTPVPSATPSPSPAPEVDTPLVIPTSTPTSDATTTTTPVQSPPAPSGFSTLVPPPPPSAGPPALNLTDQWKTDQDRLHRDMQRAALREREERLERELAELRTRHMMEECGTATFAQTLDSLRRLMSTRGATTPASAAVPMGAAAQPGGRTTAGMGKGGVAGEAEQAPVFTHPYPARFPYSSLIACPGSLSLAAVFATPPSDLVPLHGVGSLVVDEAGLRMCADGAGGMERVTWDDLEEAVAVAPEYGNGLQLLIHGGRQYLLQVEYPRVITACIAQWRNHQRHSARIPQTTTENTTLEILGVKGGEAELALNNAPNTGMWATNSDHFYISASLSRMMGFGANELEPRLSSILDRIFPADRPTASRWFAQPLPNSSDLPPEPESLAALSPSPLFRTPHQLATVSPLTVLVRHKNGTLFYMLFSVAFWKESTRGGIALSLSQLPLPALTDPRMCPEELELVLNREGTIIQGDVSRLFPLLPTASDGARSHSLFELVHPQDQHSVRRFWESRMLSQLSSDSQHSQPELRTFRSFEGQSGTYRWLRISCLPDGANTLCTLSDVTAGVNSETLARLQRDLALALSQEGSLHDAFHRVIETICFQLPYFDSGAVYINDPASHTVTRVCGIGFAEKFLTGQAITCRGPHRCGWVRSLFTTHPSYRASLYPLDLEDSSSWPCQTHQLAASMDSAEESLRVIKEENLVCQAVPSPVIGERVLGKNCCPSCSGQENAPRIFSIPLTDGRPDATLLGCVVLGSHSDTALPEPIQEALRVGILDLMDGIRYKIATLLLKANEANLASLFSNLTEMIAIVDDAGSIVHANRALCTNLRWRLDELVGKSMRMITQEDSPNVIRTKHGTPIPVATSVVPCTWSGRETLVYLFRDVTLLKEHNDIFQATIECIHDAVEVVDEERRIIYANSKFQQLFQLTDEQIHTAPISERVGAICRLLQDPHAFVTASEDHPTLLHFLDGQLWEMRIKHFESSISRLSGFVISFTDLSARARAEELAQMHKNLNQAMRTKNEFLGKISHEVRTPLNGISGALQLLLSERAALPPTVQDLLTVMQISVAHLTVIVSDLIDFSALELGRLRMHPVVFSLRKCIQNVVQVLEPMLLALHRASNNDGLPPVLLVDVGANVPDNVRGDEARLRQVLFNICHNSIKHTSRGSITVHVELVMRSRKENQPPPPLPDPVQPPEMPSTPAPALLFPPLRPEPPELSHSTYLTSLLRDPLAFSKGTVSLFHRRDSSSSGSGWRRPSAVASVAKSPMPLQFVLPPLPPDPLPGEIQAIRTALLHVIDPASSRHSASSSADSEKRPDGQQPTPQPDDTNPSAVAVPPPASPSLPQAVAPNGTEEEGEMLLLKFTIKDTGAGIRPELIPHLFELFAAHESTTQQSGASALSLRGSGLGLPIVHQLVRMMGGDVSVRSEVGQGTTLTFTILLEAAREAPPPPPPPRSVGSPVIVSPLVPNPTSLQSPPRRVTSPRPRSPSAAFVLGPAERVVIPPDPSLVSVTTPPAAATVPLPISEPIRAARQPRHPTRIPLKILVAEDNSINRLVLTKMLARFGQCDVTSAEDGIFAVESASTTSYDLIFMDIQMPRMDGLESFIGKPWTTPEVERALHEAYEHTLKERATHPDPPPAASEESIT</sequence>
<evidence type="ECO:0000259" key="5">
    <source>
        <dbReference type="PROSITE" id="PS50110"/>
    </source>
</evidence>
<dbReference type="Pfam" id="PF13188">
    <property type="entry name" value="PAS_8"/>
    <property type="match status" value="1"/>
</dbReference>
<feature type="compositionally biased region" description="Low complexity" evidence="3">
    <location>
        <begin position="363"/>
        <end position="378"/>
    </location>
</feature>
<dbReference type="Gene3D" id="3.40.50.2300">
    <property type="match status" value="1"/>
</dbReference>
<dbReference type="InterPro" id="IPR001789">
    <property type="entry name" value="Sig_transdc_resp-reg_receiver"/>
</dbReference>
<gene>
    <name evidence="7" type="ORF">PAPYR_1584</name>
</gene>
<evidence type="ECO:0000256" key="2">
    <source>
        <dbReference type="PROSITE-ProRule" id="PRU00169"/>
    </source>
</evidence>
<dbReference type="SUPFAM" id="SSF55874">
    <property type="entry name" value="ATPase domain of HSP90 chaperone/DNA topoisomerase II/histidine kinase"/>
    <property type="match status" value="2"/>
</dbReference>
<evidence type="ECO:0000256" key="3">
    <source>
        <dbReference type="SAM" id="MobiDB-lite"/>
    </source>
</evidence>
<feature type="domain" description="Response regulatory" evidence="5">
    <location>
        <begin position="1875"/>
        <end position="1978"/>
    </location>
</feature>
<dbReference type="InterPro" id="IPR013767">
    <property type="entry name" value="PAS_fold"/>
</dbReference>
<name>A0ABQ8URY0_9EUKA</name>
<dbReference type="SUPFAM" id="SSF52058">
    <property type="entry name" value="L domain-like"/>
    <property type="match status" value="1"/>
</dbReference>
<dbReference type="Pfam" id="PF13855">
    <property type="entry name" value="LRR_8"/>
    <property type="match status" value="1"/>
</dbReference>
<dbReference type="PROSITE" id="PS50112">
    <property type="entry name" value="PAS"/>
    <property type="match status" value="1"/>
</dbReference>
<dbReference type="SUPFAM" id="SSF52172">
    <property type="entry name" value="CheY-like"/>
    <property type="match status" value="1"/>
</dbReference>
<dbReference type="InterPro" id="IPR032675">
    <property type="entry name" value="LRR_dom_sf"/>
</dbReference>
<feature type="region of interest" description="Disordered" evidence="3">
    <location>
        <begin position="1513"/>
        <end position="1535"/>
    </location>
</feature>
<dbReference type="InterPro" id="IPR035965">
    <property type="entry name" value="PAS-like_dom_sf"/>
</dbReference>
<dbReference type="Pfam" id="PF00512">
    <property type="entry name" value="HisKA"/>
    <property type="match status" value="1"/>
</dbReference>
<dbReference type="PANTHER" id="PTHR45339">
    <property type="entry name" value="HYBRID SIGNAL TRANSDUCTION HISTIDINE KINASE J"/>
    <property type="match status" value="1"/>
</dbReference>
<dbReference type="PANTHER" id="PTHR45339:SF5">
    <property type="entry name" value="HISTIDINE KINASE"/>
    <property type="match status" value="1"/>
</dbReference>
<evidence type="ECO:0000313" key="7">
    <source>
        <dbReference type="EMBL" id="KAJ4461891.1"/>
    </source>
</evidence>
<feature type="modified residue" description="4-aspartylphosphate" evidence="2">
    <location>
        <position position="1925"/>
    </location>
</feature>
<evidence type="ECO:0000259" key="6">
    <source>
        <dbReference type="PROSITE" id="PS50112"/>
    </source>
</evidence>
<keyword evidence="8" id="KW-1185">Reference proteome</keyword>
<dbReference type="Gene3D" id="1.10.287.130">
    <property type="match status" value="1"/>
</dbReference>
<protein>
    <submittedName>
        <fullName evidence="7">PAS domain S-box protein</fullName>
    </submittedName>
</protein>
<evidence type="ECO:0000259" key="4">
    <source>
        <dbReference type="PROSITE" id="PS50109"/>
    </source>
</evidence>
<dbReference type="InterPro" id="IPR001611">
    <property type="entry name" value="Leu-rich_rpt"/>
</dbReference>
<dbReference type="InterPro" id="IPR004358">
    <property type="entry name" value="Sig_transdc_His_kin-like_C"/>
</dbReference>
<accession>A0ABQ8URY0</accession>
<feature type="compositionally biased region" description="Pro residues" evidence="3">
    <location>
        <begin position="341"/>
        <end position="353"/>
    </location>
</feature>
<dbReference type="PROSITE" id="PS50110">
    <property type="entry name" value="RESPONSE_REGULATORY"/>
    <property type="match status" value="1"/>
</dbReference>
<dbReference type="CDD" id="cd00082">
    <property type="entry name" value="HisKA"/>
    <property type="match status" value="1"/>
</dbReference>
<dbReference type="CDD" id="cd17546">
    <property type="entry name" value="REC_hyHK_CKI1_RcsC-like"/>
    <property type="match status" value="1"/>
</dbReference>
<evidence type="ECO:0000256" key="1">
    <source>
        <dbReference type="ARBA" id="ARBA00022553"/>
    </source>
</evidence>
<dbReference type="Gene3D" id="3.30.565.10">
    <property type="entry name" value="Histidine kinase-like ATPase, C-terminal domain"/>
    <property type="match status" value="2"/>
</dbReference>
<dbReference type="EMBL" id="JAPMOS010000005">
    <property type="protein sequence ID" value="KAJ4461891.1"/>
    <property type="molecule type" value="Genomic_DNA"/>
</dbReference>
<dbReference type="InterPro" id="IPR036097">
    <property type="entry name" value="HisK_dim/P_sf"/>
</dbReference>
<dbReference type="SMART" id="SM00091">
    <property type="entry name" value="PAS"/>
    <property type="match status" value="3"/>
</dbReference>
<feature type="region of interest" description="Disordered" evidence="3">
    <location>
        <begin position="1777"/>
        <end position="1821"/>
    </location>
</feature>
<feature type="domain" description="Histidine kinase" evidence="4">
    <location>
        <begin position="1361"/>
        <end position="1775"/>
    </location>
</feature>
<organism evidence="7 8">
    <name type="scientific">Paratrimastix pyriformis</name>
    <dbReference type="NCBI Taxonomy" id="342808"/>
    <lineage>
        <taxon>Eukaryota</taxon>
        <taxon>Metamonada</taxon>
        <taxon>Preaxostyla</taxon>
        <taxon>Paratrimastigidae</taxon>
        <taxon>Paratrimastix</taxon>
    </lineage>
</organism>
<proteinExistence type="predicted"/>
<dbReference type="SUPFAM" id="SSF47384">
    <property type="entry name" value="Homodimeric domain of signal transducing histidine kinase"/>
    <property type="match status" value="1"/>
</dbReference>
<dbReference type="Gene3D" id="3.30.450.20">
    <property type="entry name" value="PAS domain"/>
    <property type="match status" value="2"/>
</dbReference>
<feature type="region of interest" description="Disordered" evidence="3">
    <location>
        <begin position="169"/>
        <end position="296"/>
    </location>
</feature>
<dbReference type="SUPFAM" id="SSF55785">
    <property type="entry name" value="PYP-like sensor domain (PAS domain)"/>
    <property type="match status" value="2"/>
</dbReference>
<dbReference type="Pfam" id="PF00072">
    <property type="entry name" value="Response_reg"/>
    <property type="match status" value="1"/>
</dbReference>
<dbReference type="InterPro" id="IPR003594">
    <property type="entry name" value="HATPase_dom"/>
</dbReference>
<dbReference type="InterPro" id="IPR011006">
    <property type="entry name" value="CheY-like_superfamily"/>
</dbReference>
<dbReference type="SMART" id="SM00387">
    <property type="entry name" value="HATPase_c"/>
    <property type="match status" value="1"/>
</dbReference>
<keyword evidence="1 2" id="KW-0597">Phosphoprotein</keyword>
<feature type="region of interest" description="Disordered" evidence="3">
    <location>
        <begin position="313"/>
        <end position="386"/>
    </location>
</feature>
<feature type="compositionally biased region" description="Low complexity" evidence="3">
    <location>
        <begin position="180"/>
        <end position="202"/>
    </location>
</feature>
<reference evidence="7" key="1">
    <citation type="journal article" date="2022" name="bioRxiv">
        <title>Genomics of Preaxostyla Flagellates Illuminates Evolutionary Transitions and the Path Towards Mitochondrial Loss.</title>
        <authorList>
            <person name="Novak L.V.F."/>
            <person name="Treitli S.C."/>
            <person name="Pyrih J."/>
            <person name="Halakuc P."/>
            <person name="Pipaliya S.V."/>
            <person name="Vacek V."/>
            <person name="Brzon O."/>
            <person name="Soukal P."/>
            <person name="Eme L."/>
            <person name="Dacks J.B."/>
            <person name="Karnkowska A."/>
            <person name="Elias M."/>
            <person name="Hampl V."/>
        </authorList>
    </citation>
    <scope>NUCLEOTIDE SEQUENCE</scope>
    <source>
        <strain evidence="7">RCP-MX</strain>
    </source>
</reference>
<dbReference type="Proteomes" id="UP001141327">
    <property type="component" value="Unassembled WGS sequence"/>
</dbReference>
<dbReference type="InterPro" id="IPR000014">
    <property type="entry name" value="PAS"/>
</dbReference>
<dbReference type="InterPro" id="IPR005467">
    <property type="entry name" value="His_kinase_dom"/>
</dbReference>
<feature type="compositionally biased region" description="Pro residues" evidence="3">
    <location>
        <begin position="1517"/>
        <end position="1535"/>
    </location>
</feature>
<feature type="compositionally biased region" description="Low complexity" evidence="3">
    <location>
        <begin position="1807"/>
        <end position="1821"/>
    </location>
</feature>
<feature type="region of interest" description="Disordered" evidence="3">
    <location>
        <begin position="1958"/>
        <end position="1978"/>
    </location>
</feature>
<dbReference type="SMART" id="SM00448">
    <property type="entry name" value="REC"/>
    <property type="match status" value="1"/>
</dbReference>
<feature type="compositionally biased region" description="Low complexity" evidence="3">
    <location>
        <begin position="1651"/>
        <end position="1667"/>
    </location>
</feature>
<feature type="domain" description="PAS" evidence="6">
    <location>
        <begin position="1128"/>
        <end position="1182"/>
    </location>
</feature>
<dbReference type="Pfam" id="PF02518">
    <property type="entry name" value="HATPase_c"/>
    <property type="match status" value="1"/>
</dbReference>
<feature type="region of interest" description="Disordered" evidence="3">
    <location>
        <begin position="1633"/>
        <end position="1684"/>
    </location>
</feature>